<dbReference type="SMART" id="SM00271">
    <property type="entry name" value="DnaJ"/>
    <property type="match status" value="1"/>
</dbReference>
<dbReference type="Proteomes" id="UP000243686">
    <property type="component" value="Unassembled WGS sequence"/>
</dbReference>
<dbReference type="PANTHER" id="PTHR44145">
    <property type="entry name" value="DNAJ HOMOLOG SUBFAMILY A MEMBER 3, MITOCHONDRIAL"/>
    <property type="match status" value="1"/>
</dbReference>
<evidence type="ECO:0000256" key="2">
    <source>
        <dbReference type="SAM" id="MobiDB-lite"/>
    </source>
</evidence>
<dbReference type="InterPro" id="IPR036869">
    <property type="entry name" value="J_dom_sf"/>
</dbReference>
<accession>A0A1S8X3K4</accession>
<dbReference type="CDD" id="cd06257">
    <property type="entry name" value="DnaJ"/>
    <property type="match status" value="1"/>
</dbReference>
<proteinExistence type="predicted"/>
<reference evidence="4 5" key="1">
    <citation type="submission" date="2015-03" db="EMBL/GenBank/DDBJ databases">
        <title>Draft genome of the nematode, Opisthorchis viverrini.</title>
        <authorList>
            <person name="Mitreva M."/>
        </authorList>
    </citation>
    <scope>NUCLEOTIDE SEQUENCE [LARGE SCALE GENOMIC DNA]</scope>
    <source>
        <strain evidence="4">Khon Kaen</strain>
    </source>
</reference>
<evidence type="ECO:0000313" key="4">
    <source>
        <dbReference type="EMBL" id="OON21295.1"/>
    </source>
</evidence>
<dbReference type="PROSITE" id="PS50076">
    <property type="entry name" value="DNAJ_2"/>
    <property type="match status" value="1"/>
</dbReference>
<dbReference type="PRINTS" id="PR00625">
    <property type="entry name" value="JDOMAIN"/>
</dbReference>
<evidence type="ECO:0000256" key="1">
    <source>
        <dbReference type="ARBA" id="ARBA00023186"/>
    </source>
</evidence>
<feature type="compositionally biased region" description="Basic residues" evidence="2">
    <location>
        <begin position="272"/>
        <end position="292"/>
    </location>
</feature>
<evidence type="ECO:0000259" key="3">
    <source>
        <dbReference type="PROSITE" id="PS50076"/>
    </source>
</evidence>
<feature type="compositionally biased region" description="Low complexity" evidence="2">
    <location>
        <begin position="72"/>
        <end position="84"/>
    </location>
</feature>
<dbReference type="InterPro" id="IPR051938">
    <property type="entry name" value="Apopto_cytoskel_mod"/>
</dbReference>
<feature type="region of interest" description="Disordered" evidence="2">
    <location>
        <begin position="56"/>
        <end position="103"/>
    </location>
</feature>
<dbReference type="PANTHER" id="PTHR44145:SF3">
    <property type="entry name" value="DNAJ HOMOLOG SUBFAMILY A MEMBER 3, MITOCHONDRIAL"/>
    <property type="match status" value="1"/>
</dbReference>
<sequence length="963" mass="108384">MQTLTPPTGRQLQSFYTGKPLCSTCSRDIALSDKLSTVKEHGRPTDKLSPHRARTYRTHFGGHSEARKRLRSNTSLSSSSPVSSAIGRGLGNAFPPRWDTKPAQKRHCTRESLGVIPSFPIVLVRDAQSLDEVDDDFHEIVFHQKPSAVVGSVTSKKKPAATPKGQAFRMTEFSPPTQQYDASFAIENAVNHSDLAAVEITRLDSVASTAPYMRADTADEQESITLSMDIQQQTSKFVFRRPPSSRSRSRMVASQLLQRHRGLALRAHQNRRTVRAKHRQVSKRHSLTRNKRKDLDETTADASLPSDFLESEYSLRIPEVKPEMNSGISAPVPQLAGERTTELEECLPSLGGSPTAKDRQLFKRPEVPVAQTTSSSKPTQARKSQSVLNQVNDLETQLPSQYPESMDVPLLNQDHGIRDEEHPSSESLVSKEDKENRVPSVAQVALGSEAPGSRCEVKVVGPVERNKEARRHLTGHSPQVANRIHRCSKHRALHGSPPSTPKGFWDISIPDSEYPVKFEDSGKEQIRRLRRRHPLNFPDKSGPSTGAERVHRPDACLRDAGNQARNLQRGVLHEIPHVALSYLFNSSLVNATRLNNGCTIHRQTEAQDFIVHIILGIWFRTWCCGKPSMPNSRCWLRLPKFTKCNLIYITRTIHALEDVILSREIVRRSPIFSLLGDRVENCLSADLPRYCFLHMFCPFPQQILQFMLRTTFTVLRCKPIGSNHHYSFSRWYATQTKVKDYYSVLQVKPTASQAEIKNAYLELSKKYHPDTAAPNSNSKSRFVDLTEAYSVLGKIESRQEYDAYRKLLDLGLVGDGFRMYYPKPSGELDAAALEAYQDEMRRYYSGFWLVFTLKFQICFMFTCEYGHIFALRRRPELNTVGSMELSVVRIVGTVSVGRILLVFSSIRTVNGEGPRGRTEEQRGDGIHFSMMKDGLPVYSPPHATPLIGFVNLLDGSNVPSSTN</sequence>
<keyword evidence="5" id="KW-1185">Reference proteome</keyword>
<organism evidence="4 5">
    <name type="scientific">Opisthorchis viverrini</name>
    <name type="common">Southeast Asian liver fluke</name>
    <dbReference type="NCBI Taxonomy" id="6198"/>
    <lineage>
        <taxon>Eukaryota</taxon>
        <taxon>Metazoa</taxon>
        <taxon>Spiralia</taxon>
        <taxon>Lophotrochozoa</taxon>
        <taxon>Platyhelminthes</taxon>
        <taxon>Trematoda</taxon>
        <taxon>Digenea</taxon>
        <taxon>Opisthorchiida</taxon>
        <taxon>Opisthorchiata</taxon>
        <taxon>Opisthorchiidae</taxon>
        <taxon>Opisthorchis</taxon>
    </lineage>
</organism>
<dbReference type="InterPro" id="IPR001623">
    <property type="entry name" value="DnaJ_domain"/>
</dbReference>
<feature type="domain" description="J" evidence="3">
    <location>
        <begin position="740"/>
        <end position="805"/>
    </location>
</feature>
<dbReference type="Pfam" id="PF00226">
    <property type="entry name" value="DnaJ"/>
    <property type="match status" value="1"/>
</dbReference>
<gene>
    <name evidence="4" type="ORF">X801_02813</name>
</gene>
<dbReference type="AlphaFoldDB" id="A0A1S8X3K4"/>
<feature type="compositionally biased region" description="Basic and acidic residues" evidence="2">
    <location>
        <begin position="356"/>
        <end position="366"/>
    </location>
</feature>
<dbReference type="SUPFAM" id="SSF46565">
    <property type="entry name" value="Chaperone J-domain"/>
    <property type="match status" value="1"/>
</dbReference>
<feature type="compositionally biased region" description="Polar residues" evidence="2">
    <location>
        <begin position="370"/>
        <end position="387"/>
    </location>
</feature>
<feature type="region of interest" description="Disordered" evidence="2">
    <location>
        <begin position="347"/>
        <end position="387"/>
    </location>
</feature>
<keyword evidence="1" id="KW-0143">Chaperone</keyword>
<dbReference type="Gene3D" id="1.10.287.110">
    <property type="entry name" value="DnaJ domain"/>
    <property type="match status" value="1"/>
</dbReference>
<feature type="region of interest" description="Disordered" evidence="2">
    <location>
        <begin position="415"/>
        <end position="436"/>
    </location>
</feature>
<dbReference type="EMBL" id="KV892192">
    <property type="protein sequence ID" value="OON21295.1"/>
    <property type="molecule type" value="Genomic_DNA"/>
</dbReference>
<name>A0A1S8X3K4_OPIVI</name>
<protein>
    <submittedName>
        <fullName evidence="4">DnaJ domain protein</fullName>
    </submittedName>
</protein>
<evidence type="ECO:0000313" key="5">
    <source>
        <dbReference type="Proteomes" id="UP000243686"/>
    </source>
</evidence>
<feature type="region of interest" description="Disordered" evidence="2">
    <location>
        <begin position="272"/>
        <end position="299"/>
    </location>
</feature>